<organism evidence="1">
    <name type="scientific">Anguilla anguilla</name>
    <name type="common">European freshwater eel</name>
    <name type="synonym">Muraena anguilla</name>
    <dbReference type="NCBI Taxonomy" id="7936"/>
    <lineage>
        <taxon>Eukaryota</taxon>
        <taxon>Metazoa</taxon>
        <taxon>Chordata</taxon>
        <taxon>Craniata</taxon>
        <taxon>Vertebrata</taxon>
        <taxon>Euteleostomi</taxon>
        <taxon>Actinopterygii</taxon>
        <taxon>Neopterygii</taxon>
        <taxon>Teleostei</taxon>
        <taxon>Anguilliformes</taxon>
        <taxon>Anguillidae</taxon>
        <taxon>Anguilla</taxon>
    </lineage>
</organism>
<proteinExistence type="predicted"/>
<name>A0A0E9XC49_ANGAN</name>
<protein>
    <submittedName>
        <fullName evidence="1">Uncharacterized protein</fullName>
    </submittedName>
</protein>
<accession>A0A0E9XC49</accession>
<dbReference type="AlphaFoldDB" id="A0A0E9XC49"/>
<reference evidence="1" key="1">
    <citation type="submission" date="2014-11" db="EMBL/GenBank/DDBJ databases">
        <authorList>
            <person name="Amaro Gonzalez C."/>
        </authorList>
    </citation>
    <scope>NUCLEOTIDE SEQUENCE</scope>
</reference>
<sequence>MQLLEETVLLCVFSFYCVVY</sequence>
<evidence type="ECO:0000313" key="1">
    <source>
        <dbReference type="EMBL" id="JAI00032.1"/>
    </source>
</evidence>
<reference evidence="1" key="2">
    <citation type="journal article" date="2015" name="Fish Shellfish Immunol.">
        <title>Early steps in the European eel (Anguilla anguilla)-Vibrio vulnificus interaction in the gills: Role of the RtxA13 toxin.</title>
        <authorList>
            <person name="Callol A."/>
            <person name="Pajuelo D."/>
            <person name="Ebbesson L."/>
            <person name="Teles M."/>
            <person name="MacKenzie S."/>
            <person name="Amaro C."/>
        </authorList>
    </citation>
    <scope>NUCLEOTIDE SEQUENCE</scope>
</reference>
<dbReference type="EMBL" id="GBXM01008546">
    <property type="protein sequence ID" value="JAI00032.1"/>
    <property type="molecule type" value="Transcribed_RNA"/>
</dbReference>